<reference evidence="2 3" key="1">
    <citation type="submission" date="2018-06" db="EMBL/GenBank/DDBJ databases">
        <authorList>
            <consortium name="Pathogen Informatics"/>
            <person name="Doyle S."/>
        </authorList>
    </citation>
    <scope>NUCLEOTIDE SEQUENCE [LARGE SCALE GENOMIC DNA]</scope>
    <source>
        <strain evidence="2 3">NCTC12195</strain>
    </source>
</reference>
<dbReference type="SUPFAM" id="SSF50249">
    <property type="entry name" value="Nucleic acid-binding proteins"/>
    <property type="match status" value="1"/>
</dbReference>
<dbReference type="EMBL" id="UHDK01000001">
    <property type="protein sequence ID" value="SUM32052.1"/>
    <property type="molecule type" value="Genomic_DNA"/>
</dbReference>
<organism evidence="2 3">
    <name type="scientific">Staphylococcus gallinarum</name>
    <dbReference type="NCBI Taxonomy" id="1293"/>
    <lineage>
        <taxon>Bacteria</taxon>
        <taxon>Bacillati</taxon>
        <taxon>Bacillota</taxon>
        <taxon>Bacilli</taxon>
        <taxon>Bacillales</taxon>
        <taxon>Staphylococcaceae</taxon>
        <taxon>Staphylococcus</taxon>
    </lineage>
</organism>
<dbReference type="AlphaFoldDB" id="A0A380FCX3"/>
<protein>
    <submittedName>
        <fullName evidence="2">Exoribonuclease</fullName>
    </submittedName>
</protein>
<accession>A0A380FCX3</accession>
<evidence type="ECO:0000313" key="2">
    <source>
        <dbReference type="EMBL" id="SUM32052.1"/>
    </source>
</evidence>
<dbReference type="GO" id="GO:0003723">
    <property type="term" value="F:RNA binding"/>
    <property type="evidence" value="ECO:0007669"/>
    <property type="project" value="InterPro"/>
</dbReference>
<dbReference type="InterPro" id="IPR001900">
    <property type="entry name" value="RNase_II/R"/>
</dbReference>
<dbReference type="Proteomes" id="UP000255277">
    <property type="component" value="Unassembled WGS sequence"/>
</dbReference>
<evidence type="ECO:0000259" key="1">
    <source>
        <dbReference type="Pfam" id="PF00773"/>
    </source>
</evidence>
<gene>
    <name evidence="2" type="ORF">NCTC12195_01491</name>
</gene>
<proteinExistence type="predicted"/>
<sequence>MKHEIFDSVIHSNYRMTYDEVNEIITDQKCSYTQSLCRSYTNARSRNKIYQIDLINMRRRRGEIDFDINEAKVIS</sequence>
<evidence type="ECO:0000313" key="3">
    <source>
        <dbReference type="Proteomes" id="UP000255277"/>
    </source>
</evidence>
<feature type="domain" description="RNB" evidence="1">
    <location>
        <begin position="2"/>
        <end position="74"/>
    </location>
</feature>
<dbReference type="InterPro" id="IPR012340">
    <property type="entry name" value="NA-bd_OB-fold"/>
</dbReference>
<name>A0A380FCX3_STAGA</name>
<dbReference type="GO" id="GO:0004540">
    <property type="term" value="F:RNA nuclease activity"/>
    <property type="evidence" value="ECO:0007669"/>
    <property type="project" value="InterPro"/>
</dbReference>
<dbReference type="Pfam" id="PF00773">
    <property type="entry name" value="RNB"/>
    <property type="match status" value="1"/>
</dbReference>